<dbReference type="Gene3D" id="3.10.129.10">
    <property type="entry name" value="Hotdog Thioesterase"/>
    <property type="match status" value="1"/>
</dbReference>
<dbReference type="EMBL" id="JABELV010000115">
    <property type="protein sequence ID" value="KAG7530540.1"/>
    <property type="molecule type" value="Genomic_DNA"/>
</dbReference>
<proteinExistence type="predicted"/>
<feature type="region of interest" description="Disordered" evidence="1">
    <location>
        <begin position="201"/>
        <end position="224"/>
    </location>
</feature>
<dbReference type="Proteomes" id="UP000812966">
    <property type="component" value="Unassembled WGS sequence"/>
</dbReference>
<name>A0A8K0NPD9_9TREE</name>
<dbReference type="InterPro" id="IPR006683">
    <property type="entry name" value="Thioestr_dom"/>
</dbReference>
<dbReference type="Pfam" id="PF03061">
    <property type="entry name" value="4HBT"/>
    <property type="match status" value="1"/>
</dbReference>
<organism evidence="3 4">
    <name type="scientific">Filobasidium floriforme</name>
    <dbReference type="NCBI Taxonomy" id="5210"/>
    <lineage>
        <taxon>Eukaryota</taxon>
        <taxon>Fungi</taxon>
        <taxon>Dikarya</taxon>
        <taxon>Basidiomycota</taxon>
        <taxon>Agaricomycotina</taxon>
        <taxon>Tremellomycetes</taxon>
        <taxon>Filobasidiales</taxon>
        <taxon>Filobasidiaceae</taxon>
        <taxon>Filobasidium</taxon>
    </lineage>
</organism>
<protein>
    <recommendedName>
        <fullName evidence="2">Thioesterase domain-containing protein</fullName>
    </recommendedName>
</protein>
<evidence type="ECO:0000313" key="4">
    <source>
        <dbReference type="Proteomes" id="UP000812966"/>
    </source>
</evidence>
<dbReference type="CDD" id="cd03443">
    <property type="entry name" value="PaaI_thioesterase"/>
    <property type="match status" value="1"/>
</dbReference>
<keyword evidence="4" id="KW-1185">Reference proteome</keyword>
<evidence type="ECO:0000313" key="3">
    <source>
        <dbReference type="EMBL" id="KAG7530540.1"/>
    </source>
</evidence>
<feature type="compositionally biased region" description="Polar residues" evidence="1">
    <location>
        <begin position="201"/>
        <end position="211"/>
    </location>
</feature>
<evidence type="ECO:0000259" key="2">
    <source>
        <dbReference type="Pfam" id="PF03061"/>
    </source>
</evidence>
<feature type="domain" description="Thioesterase" evidence="2">
    <location>
        <begin position="94"/>
        <end position="167"/>
    </location>
</feature>
<dbReference type="PANTHER" id="PTHR47260">
    <property type="entry name" value="UPF0644 PROTEIN PB2B4.06"/>
    <property type="match status" value="1"/>
</dbReference>
<evidence type="ECO:0000256" key="1">
    <source>
        <dbReference type="SAM" id="MobiDB-lite"/>
    </source>
</evidence>
<gene>
    <name evidence="3" type="ORF">FFLO_04966</name>
</gene>
<comment type="caution">
    <text evidence="3">The sequence shown here is derived from an EMBL/GenBank/DDBJ whole genome shotgun (WGS) entry which is preliminary data.</text>
</comment>
<accession>A0A8K0NPD9</accession>
<dbReference type="InterPro" id="IPR052061">
    <property type="entry name" value="PTE-AB_protein"/>
</dbReference>
<dbReference type="InterPro" id="IPR029069">
    <property type="entry name" value="HotDog_dom_sf"/>
</dbReference>
<dbReference type="OrthoDB" id="506431at2759"/>
<dbReference type="PANTHER" id="PTHR47260:SF1">
    <property type="entry name" value="UPF0644 PROTEIN PB2B4.06"/>
    <property type="match status" value="1"/>
</dbReference>
<dbReference type="SUPFAM" id="SSF54637">
    <property type="entry name" value="Thioesterase/thiol ester dehydrase-isomerase"/>
    <property type="match status" value="1"/>
</dbReference>
<reference evidence="3" key="1">
    <citation type="submission" date="2020-04" db="EMBL/GenBank/DDBJ databases">
        <title>Analysis of mating type loci in Filobasidium floriforme.</title>
        <authorList>
            <person name="Nowrousian M."/>
        </authorList>
    </citation>
    <scope>NUCLEOTIDE SEQUENCE</scope>
    <source>
        <strain evidence="3">CBS 6242</strain>
    </source>
</reference>
<sequence length="224" mass="24049">MTTSDALQTADQLEQELQSLELVKELRGKVDPSDLQGWYETRPASRSLSPHSLMVTTLRSPSLIAIPPLAFARCDESAAVLIYHLGESLCGHEGIIHGGIIATILDDSLARNAFLSLPSKTGVTASLNISYLKPTKTNQFIVVRTQLESIQGRKAIVNGQIEDLAGNVLAKATGLFIEPRNAQVLSDSRLLAIWGERPSISTNDTTETTDSAGGDTDGKIDPVV</sequence>
<dbReference type="AlphaFoldDB" id="A0A8K0NPD9"/>